<dbReference type="Gene3D" id="3.30.30.170">
    <property type="match status" value="1"/>
</dbReference>
<dbReference type="SUPFAM" id="SSF100966">
    <property type="entry name" value="Translation initiation factor 2 beta, aIF2beta, N-terminal domain"/>
    <property type="match status" value="1"/>
</dbReference>
<keyword evidence="7" id="KW-1185">Reference proteome</keyword>
<feature type="domain" description="W2" evidence="5">
    <location>
        <begin position="79"/>
        <end position="282"/>
    </location>
</feature>
<evidence type="ECO:0000256" key="1">
    <source>
        <dbReference type="ARBA" id="ARBA00018059"/>
    </source>
</evidence>
<keyword evidence="6" id="KW-0648">Protein biosynthesis</keyword>
<organism evidence="6 7">
    <name type="scientific">Desmophyllum pertusum</name>
    <dbReference type="NCBI Taxonomy" id="174260"/>
    <lineage>
        <taxon>Eukaryota</taxon>
        <taxon>Metazoa</taxon>
        <taxon>Cnidaria</taxon>
        <taxon>Anthozoa</taxon>
        <taxon>Hexacorallia</taxon>
        <taxon>Scleractinia</taxon>
        <taxon>Caryophylliina</taxon>
        <taxon>Caryophylliidae</taxon>
        <taxon>Desmophyllum</taxon>
    </lineage>
</organism>
<dbReference type="GO" id="GO:0005092">
    <property type="term" value="F:GDP-dissociation inhibitor activity"/>
    <property type="evidence" value="ECO:0007669"/>
    <property type="project" value="TreeGrafter"/>
</dbReference>
<evidence type="ECO:0000313" key="7">
    <source>
        <dbReference type="Proteomes" id="UP001163046"/>
    </source>
</evidence>
<dbReference type="Proteomes" id="UP001163046">
    <property type="component" value="Unassembled WGS sequence"/>
</dbReference>
<dbReference type="AlphaFoldDB" id="A0A9W9YM82"/>
<accession>A0A9W9YM82</accession>
<keyword evidence="3" id="KW-0342">GTP-binding</keyword>
<comment type="caution">
    <text evidence="6">The sequence shown here is derived from an EMBL/GenBank/DDBJ whole genome shotgun (WGS) entry which is preliminary data.</text>
</comment>
<dbReference type="PANTHER" id="PTHR23001">
    <property type="entry name" value="EUKARYOTIC TRANSLATION INITIATION FACTOR"/>
    <property type="match status" value="1"/>
</dbReference>
<dbReference type="Gene3D" id="1.25.40.180">
    <property type="match status" value="1"/>
</dbReference>
<dbReference type="InterPro" id="IPR016189">
    <property type="entry name" value="Transl_init_fac_IF2/IF5_N"/>
</dbReference>
<dbReference type="InterPro" id="IPR045196">
    <property type="entry name" value="IF2/IF5"/>
</dbReference>
<dbReference type="EMBL" id="MU827317">
    <property type="protein sequence ID" value="KAJ7357819.1"/>
    <property type="molecule type" value="Genomic_DNA"/>
</dbReference>
<dbReference type="GO" id="GO:0005829">
    <property type="term" value="C:cytosol"/>
    <property type="evidence" value="ECO:0007669"/>
    <property type="project" value="TreeGrafter"/>
</dbReference>
<dbReference type="OrthoDB" id="10250831at2759"/>
<evidence type="ECO:0000256" key="3">
    <source>
        <dbReference type="ARBA" id="ARBA00023134"/>
    </source>
</evidence>
<dbReference type="SUPFAM" id="SSF48371">
    <property type="entry name" value="ARM repeat"/>
    <property type="match status" value="1"/>
</dbReference>
<evidence type="ECO:0000313" key="6">
    <source>
        <dbReference type="EMBL" id="KAJ7357819.1"/>
    </source>
</evidence>
<dbReference type="GO" id="GO:0001732">
    <property type="term" value="P:formation of cytoplasmic translation initiation complex"/>
    <property type="evidence" value="ECO:0007669"/>
    <property type="project" value="TreeGrafter"/>
</dbReference>
<keyword evidence="2" id="KW-0547">Nucleotide-binding</keyword>
<feature type="compositionally biased region" description="Acidic residues" evidence="4">
    <location>
        <begin position="275"/>
        <end position="286"/>
    </location>
</feature>
<gene>
    <name evidence="6" type="primary">EIF5</name>
    <name evidence="6" type="ORF">OS493_022629</name>
</gene>
<dbReference type="InterPro" id="IPR016024">
    <property type="entry name" value="ARM-type_fold"/>
</dbReference>
<dbReference type="InterPro" id="IPR003307">
    <property type="entry name" value="W2_domain"/>
</dbReference>
<keyword evidence="6" id="KW-0396">Initiation factor</keyword>
<proteinExistence type="predicted"/>
<dbReference type="GO" id="GO:0005525">
    <property type="term" value="F:GTP binding"/>
    <property type="evidence" value="ECO:0007669"/>
    <property type="project" value="UniProtKB-KW"/>
</dbReference>
<feature type="region of interest" description="Disordered" evidence="4">
    <location>
        <begin position="267"/>
        <end position="286"/>
    </location>
</feature>
<sequence>MALVNVKPKEHRPVYRYKMPKLLAKVEGKGNGIKTVIVNMVEIAKALQDQLISNQVLCVANWVPQTRIDLKNERYIVNGSHDAEKLQEILDGFIEKDKKERRKRSRKGSKWRHKPTTIPCSQVKMELKTLTLLKKSLFQQQMKTGVWILVTQLLKQEWATLHQKKKRIEHRGKECQGDCCRSRKAGYKGTRQSWHLVNCCLTRIGSAKSPKFRVLFLRAFYESDLLEEEVILQWNEKVSKKEEDSSDEEEEEEVEVVYDTKAQQLKAHVDNTAANEEDDDLDIDAI</sequence>
<name>A0A9W9YM82_9CNID</name>
<reference evidence="6" key="1">
    <citation type="submission" date="2023-01" db="EMBL/GenBank/DDBJ databases">
        <title>Genome assembly of the deep-sea coral Lophelia pertusa.</title>
        <authorList>
            <person name="Herrera S."/>
            <person name="Cordes E."/>
        </authorList>
    </citation>
    <scope>NUCLEOTIDE SEQUENCE</scope>
    <source>
        <strain evidence="6">USNM1676648</strain>
        <tissue evidence="6">Polyp</tissue>
    </source>
</reference>
<evidence type="ECO:0000256" key="2">
    <source>
        <dbReference type="ARBA" id="ARBA00022741"/>
    </source>
</evidence>
<dbReference type="Pfam" id="PF01873">
    <property type="entry name" value="eIF-5_eIF-2B"/>
    <property type="match status" value="1"/>
</dbReference>
<protein>
    <recommendedName>
        <fullName evidence="1">Eukaryotic translation initiation factor 5</fullName>
    </recommendedName>
</protein>
<dbReference type="PANTHER" id="PTHR23001:SF7">
    <property type="entry name" value="EUKARYOTIC TRANSLATION INITIATION FACTOR 5"/>
    <property type="match status" value="1"/>
</dbReference>
<dbReference type="GO" id="GO:0003743">
    <property type="term" value="F:translation initiation factor activity"/>
    <property type="evidence" value="ECO:0007669"/>
    <property type="project" value="UniProtKB-KW"/>
</dbReference>
<dbReference type="GO" id="GO:0071074">
    <property type="term" value="F:eukaryotic initiation factor eIF2 binding"/>
    <property type="evidence" value="ECO:0007669"/>
    <property type="project" value="TreeGrafter"/>
</dbReference>
<evidence type="ECO:0000256" key="4">
    <source>
        <dbReference type="SAM" id="MobiDB-lite"/>
    </source>
</evidence>
<dbReference type="InterPro" id="IPR002735">
    <property type="entry name" value="Transl_init_fac_IF2/IF5_dom"/>
</dbReference>
<evidence type="ECO:0000259" key="5">
    <source>
        <dbReference type="PROSITE" id="PS51363"/>
    </source>
</evidence>
<dbReference type="SMART" id="SM00653">
    <property type="entry name" value="eIF2B_5"/>
    <property type="match status" value="1"/>
</dbReference>
<dbReference type="PROSITE" id="PS51363">
    <property type="entry name" value="W2"/>
    <property type="match status" value="1"/>
</dbReference>